<dbReference type="EMBL" id="JBHSXQ010000004">
    <property type="protein sequence ID" value="MFC6906349.1"/>
    <property type="molecule type" value="Genomic_DNA"/>
</dbReference>
<dbReference type="Pfam" id="PF13191">
    <property type="entry name" value="AAA_16"/>
    <property type="match status" value="1"/>
</dbReference>
<evidence type="ECO:0000313" key="3">
    <source>
        <dbReference type="EMBL" id="MFC6906349.1"/>
    </source>
</evidence>
<organism evidence="3 4">
    <name type="scientific">Halalkalicoccus tibetensis</name>
    <dbReference type="NCBI Taxonomy" id="175632"/>
    <lineage>
        <taxon>Archaea</taxon>
        <taxon>Methanobacteriati</taxon>
        <taxon>Methanobacteriota</taxon>
        <taxon>Stenosarchaea group</taxon>
        <taxon>Halobacteria</taxon>
        <taxon>Halobacteriales</taxon>
        <taxon>Halococcaceae</taxon>
        <taxon>Halalkalicoccus</taxon>
    </lineage>
</organism>
<feature type="region of interest" description="Disordered" evidence="1">
    <location>
        <begin position="1"/>
        <end position="20"/>
    </location>
</feature>
<dbReference type="RefSeq" id="WP_340604905.1">
    <property type="nucleotide sequence ID" value="NZ_JBBMXV010000004.1"/>
</dbReference>
<dbReference type="InterPro" id="IPR027417">
    <property type="entry name" value="P-loop_NTPase"/>
</dbReference>
<evidence type="ECO:0000256" key="1">
    <source>
        <dbReference type="SAM" id="MobiDB-lite"/>
    </source>
</evidence>
<reference evidence="3 4" key="1">
    <citation type="journal article" date="2019" name="Int. J. Syst. Evol. Microbiol.">
        <title>The Global Catalogue of Microorganisms (GCM) 10K type strain sequencing project: providing services to taxonomists for standard genome sequencing and annotation.</title>
        <authorList>
            <consortium name="The Broad Institute Genomics Platform"/>
            <consortium name="The Broad Institute Genome Sequencing Center for Infectious Disease"/>
            <person name="Wu L."/>
            <person name="Ma J."/>
        </authorList>
    </citation>
    <scope>NUCLEOTIDE SEQUENCE [LARGE SCALE GENOMIC DNA]</scope>
    <source>
        <strain evidence="3 4">CGMCC 1.3240</strain>
    </source>
</reference>
<dbReference type="Gene3D" id="3.40.50.300">
    <property type="entry name" value="P-loop containing nucleotide triphosphate hydrolases"/>
    <property type="match status" value="1"/>
</dbReference>
<gene>
    <name evidence="3" type="ORF">ACFQGH_14225</name>
</gene>
<sequence>MNIEERVARRRRSDGGPQLIRSYDALSPAAHVRDPDGRGSALEQLLDGLEPALGGELPSNTYVWGPKGSGKSALVTALFSELERVSDESRTSIHTSTRVEGGDMAEFAYVDARGTRSEFGLRHAILDALLDERIPKQGVGDDHLVERLEGAFGGSDRTAVVAVDHLGRSETVPVDTVEAFLGRVPDSIAWLAIGRQPPGEYGTPIDSTVHLPSYQRYALVDILTSRASRGLAHQAIPHEELRRIATWANGDVHDALAALFGAAVRADEAGKRTIESGAVDAGMEAVPRSGVAIGCVLALPENRQRVLRRLLDLDTSGQSIGETAETVASEGSLELSTATVKRFLYELAETGVLDRVRAERTDGLGRPPSRVEPRFPTLVFRQVFDATHGSARER</sequence>
<comment type="caution">
    <text evidence="3">The sequence shown here is derived from an EMBL/GenBank/DDBJ whole genome shotgun (WGS) entry which is preliminary data.</text>
</comment>
<dbReference type="SUPFAM" id="SSF52540">
    <property type="entry name" value="P-loop containing nucleoside triphosphate hydrolases"/>
    <property type="match status" value="1"/>
</dbReference>
<dbReference type="Proteomes" id="UP001596312">
    <property type="component" value="Unassembled WGS sequence"/>
</dbReference>
<proteinExistence type="predicted"/>
<dbReference type="AlphaFoldDB" id="A0ABD5V5J4"/>
<accession>A0ABD5V5J4</accession>
<evidence type="ECO:0000313" key="4">
    <source>
        <dbReference type="Proteomes" id="UP001596312"/>
    </source>
</evidence>
<evidence type="ECO:0000259" key="2">
    <source>
        <dbReference type="Pfam" id="PF13191"/>
    </source>
</evidence>
<keyword evidence="4" id="KW-1185">Reference proteome</keyword>
<name>A0ABD5V5J4_9EURY</name>
<feature type="domain" description="Orc1-like AAA ATPase" evidence="2">
    <location>
        <begin position="37"/>
        <end position="185"/>
    </location>
</feature>
<protein>
    <submittedName>
        <fullName evidence="3">Cdc6/Cdc18 family protein</fullName>
    </submittedName>
</protein>
<dbReference type="InterPro" id="IPR041664">
    <property type="entry name" value="AAA_16"/>
</dbReference>
<dbReference type="Gene3D" id="1.10.8.60">
    <property type="match status" value="1"/>
</dbReference>